<dbReference type="PANTHER" id="PTHR43317:SF1">
    <property type="entry name" value="THERMOSPERMINE SYNTHASE ACAULIS5"/>
    <property type="match status" value="1"/>
</dbReference>
<organism evidence="3 4">
    <name type="scientific">Micromonospora pattaloongensis</name>
    <dbReference type="NCBI Taxonomy" id="405436"/>
    <lineage>
        <taxon>Bacteria</taxon>
        <taxon>Bacillati</taxon>
        <taxon>Actinomycetota</taxon>
        <taxon>Actinomycetes</taxon>
        <taxon>Micromonosporales</taxon>
        <taxon>Micromonosporaceae</taxon>
        <taxon>Micromonospora</taxon>
    </lineage>
</organism>
<reference evidence="4" key="1">
    <citation type="submission" date="2016-10" db="EMBL/GenBank/DDBJ databases">
        <authorList>
            <person name="Varghese N."/>
            <person name="Submissions S."/>
        </authorList>
    </citation>
    <scope>NUCLEOTIDE SEQUENCE [LARGE SCALE GENOMIC DNA]</scope>
    <source>
        <strain evidence="4">DSM 45245</strain>
    </source>
</reference>
<protein>
    <recommendedName>
        <fullName evidence="5">Spermine/spermidine synthase</fullName>
    </recommendedName>
</protein>
<evidence type="ECO:0000313" key="3">
    <source>
        <dbReference type="EMBL" id="SDY91128.1"/>
    </source>
</evidence>
<feature type="compositionally biased region" description="Basic residues" evidence="2">
    <location>
        <begin position="21"/>
        <end position="30"/>
    </location>
</feature>
<sequence>MVQSMPAGRRVPPPRGYGRTVTRRSSRPARRREPVELGIAELVPDPAHPDGWTLLIDGVEQSYVDLADPTRLRFAYVRRIASVLDAAAAPNRPLRVLHLGGGALTLPRYVAATRPGSAQRVVERDAALVALVRRELPLSADAGPRIDTADARDAIQRITDERYDVVVADVYRGAQLPAHLAGTGFAAEVARVLTPDGIYAVNLTDAPPLAVSRTHAATLRTVFADVCLIADAALLRGRRYGNVVFAAALRPQRLPVARLAAVARRDPVAGRVLHGPDLDAFAVGARPVDDVD</sequence>
<proteinExistence type="predicted"/>
<dbReference type="Proteomes" id="UP000242415">
    <property type="component" value="Unassembled WGS sequence"/>
</dbReference>
<dbReference type="STRING" id="405436.SAMN05444365_104105"/>
<dbReference type="Gene3D" id="3.40.50.150">
    <property type="entry name" value="Vaccinia Virus protein VP39"/>
    <property type="match status" value="1"/>
</dbReference>
<accession>A0A1H3NQP6</accession>
<feature type="compositionally biased region" description="Low complexity" evidence="2">
    <location>
        <begin position="1"/>
        <end position="20"/>
    </location>
</feature>
<dbReference type="GO" id="GO:0006596">
    <property type="term" value="P:polyamine biosynthetic process"/>
    <property type="evidence" value="ECO:0007669"/>
    <property type="project" value="UniProtKB-KW"/>
</dbReference>
<evidence type="ECO:0000313" key="4">
    <source>
        <dbReference type="Proteomes" id="UP000242415"/>
    </source>
</evidence>
<dbReference type="SUPFAM" id="SSF53335">
    <property type="entry name" value="S-adenosyl-L-methionine-dependent methyltransferases"/>
    <property type="match status" value="1"/>
</dbReference>
<keyword evidence="1" id="KW-0620">Polyamine biosynthesis</keyword>
<dbReference type="NCBIfam" id="NF037959">
    <property type="entry name" value="MFS_SpdSyn"/>
    <property type="match status" value="1"/>
</dbReference>
<dbReference type="InterPro" id="IPR029063">
    <property type="entry name" value="SAM-dependent_MTases_sf"/>
</dbReference>
<dbReference type="CDD" id="cd02440">
    <property type="entry name" value="AdoMet_MTases"/>
    <property type="match status" value="1"/>
</dbReference>
<feature type="region of interest" description="Disordered" evidence="2">
    <location>
        <begin position="1"/>
        <end position="32"/>
    </location>
</feature>
<dbReference type="PANTHER" id="PTHR43317">
    <property type="entry name" value="THERMOSPERMINE SYNTHASE ACAULIS5"/>
    <property type="match status" value="1"/>
</dbReference>
<gene>
    <name evidence="3" type="ORF">SAMN05444365_104105</name>
</gene>
<evidence type="ECO:0008006" key="5">
    <source>
        <dbReference type="Google" id="ProtNLM"/>
    </source>
</evidence>
<dbReference type="AlphaFoldDB" id="A0A1H3NQP6"/>
<keyword evidence="4" id="KW-1185">Reference proteome</keyword>
<evidence type="ECO:0000256" key="2">
    <source>
        <dbReference type="SAM" id="MobiDB-lite"/>
    </source>
</evidence>
<dbReference type="EMBL" id="FNPH01000004">
    <property type="protein sequence ID" value="SDY91128.1"/>
    <property type="molecule type" value="Genomic_DNA"/>
</dbReference>
<name>A0A1H3NQP6_9ACTN</name>
<evidence type="ECO:0000256" key="1">
    <source>
        <dbReference type="ARBA" id="ARBA00023115"/>
    </source>
</evidence>